<accession>A0A0M2UUJ4</accession>
<dbReference type="Gene3D" id="3.30.70.2660">
    <property type="match status" value="1"/>
</dbReference>
<organism evidence="2 3">
    <name type="scientific">Candidatus Brocadia fulgida</name>
    <dbReference type="NCBI Taxonomy" id="380242"/>
    <lineage>
        <taxon>Bacteria</taxon>
        <taxon>Pseudomonadati</taxon>
        <taxon>Planctomycetota</taxon>
        <taxon>Candidatus Brocadiia</taxon>
        <taxon>Candidatus Brocadiales</taxon>
        <taxon>Candidatus Brocadiaceae</taxon>
        <taxon>Candidatus Brocadia</taxon>
    </lineage>
</organism>
<keyword evidence="3" id="KW-1185">Reference proteome</keyword>
<dbReference type="PATRIC" id="fig|380242.3.peg.2490"/>
<dbReference type="GO" id="GO:0004519">
    <property type="term" value="F:endonuclease activity"/>
    <property type="evidence" value="ECO:0007669"/>
    <property type="project" value="InterPro"/>
</dbReference>
<evidence type="ECO:0000313" key="3">
    <source>
        <dbReference type="Proteomes" id="UP000034954"/>
    </source>
</evidence>
<gene>
    <name evidence="2" type="primary">cas5</name>
    <name evidence="2" type="ORF">BROFUL_01999</name>
</gene>
<dbReference type="Pfam" id="PF09704">
    <property type="entry name" value="Cas_Cas5d"/>
    <property type="match status" value="1"/>
</dbReference>
<dbReference type="NCBIfam" id="TIGR01876">
    <property type="entry name" value="cas_Cas5d"/>
    <property type="match status" value="1"/>
</dbReference>
<evidence type="ECO:0000313" key="2">
    <source>
        <dbReference type="EMBL" id="KKO19285.1"/>
    </source>
</evidence>
<protein>
    <submittedName>
        <fullName evidence="2">CRISPR-associated protein Cas5</fullName>
    </submittedName>
</protein>
<keyword evidence="1" id="KW-0051">Antiviral defense</keyword>
<proteinExistence type="predicted"/>
<dbReference type="InterPro" id="IPR010155">
    <property type="entry name" value="CRISPR-assoc_prot_Cas5d"/>
</dbReference>
<dbReference type="GO" id="GO:0051607">
    <property type="term" value="P:defense response to virus"/>
    <property type="evidence" value="ECO:0007669"/>
    <property type="project" value="UniProtKB-KW"/>
</dbReference>
<reference evidence="2 3" key="1">
    <citation type="journal article" date="2013" name="BMC Microbiol.">
        <title>Identification of the type II cytochrome c maturation pathway in anammox bacteria by comparative genomics.</title>
        <authorList>
            <person name="Ferousi C."/>
            <person name="Speth D.R."/>
            <person name="Reimann J."/>
            <person name="Op den Camp H.J."/>
            <person name="Allen J.W."/>
            <person name="Keltjens J.T."/>
            <person name="Jetten M.S."/>
        </authorList>
    </citation>
    <scope>NUCLEOTIDE SEQUENCE [LARGE SCALE GENOMIC DNA]</scope>
    <source>
        <strain evidence="2">RU1</strain>
    </source>
</reference>
<dbReference type="NCBIfam" id="TIGR02593">
    <property type="entry name" value="CRISPR_cas5"/>
    <property type="match status" value="1"/>
</dbReference>
<dbReference type="InterPro" id="IPR021124">
    <property type="entry name" value="CRISPR-assoc_prot_Cas5"/>
</dbReference>
<name>A0A0M2UUJ4_9BACT</name>
<dbReference type="Proteomes" id="UP000034954">
    <property type="component" value="Unassembled WGS sequence"/>
</dbReference>
<dbReference type="GO" id="GO:0043571">
    <property type="term" value="P:maintenance of CRISPR repeat elements"/>
    <property type="evidence" value="ECO:0007669"/>
    <property type="project" value="InterPro"/>
</dbReference>
<sequence>MISEPVRIRIKGRWACFTRPEFHVERVSYPVITPSAARGILEAILMKPIEKPQSDKRQDKSGFIWRILRIGIVKKGVPFSILRNELKTSKIAFSGKAGQPVNVSDTEESHTQRHSLILKDVEYLIEAVIEVPEEYIKNNGVISVVKYRKIFERRVKSGRCFHRPYLGCREYPCEFEWDENAQVDQTVNDDFGNMFHDFDFSPVWNHWGNKKERPEKWVINGKTIHPIAKAFYAKAEKGWITVSKIISDDGRKKVEAC</sequence>
<dbReference type="InterPro" id="IPR013422">
    <property type="entry name" value="CRISPR-assoc_prot_Cas5_N"/>
</dbReference>
<comment type="caution">
    <text evidence="2">The sequence shown here is derived from an EMBL/GenBank/DDBJ whole genome shotgun (WGS) entry which is preliminary data.</text>
</comment>
<evidence type="ECO:0000256" key="1">
    <source>
        <dbReference type="ARBA" id="ARBA00023118"/>
    </source>
</evidence>
<dbReference type="EMBL" id="LAQJ01000202">
    <property type="protein sequence ID" value="KKO19285.1"/>
    <property type="molecule type" value="Genomic_DNA"/>
</dbReference>
<dbReference type="AlphaFoldDB" id="A0A0M2UUJ4"/>